<evidence type="ECO:0000256" key="1">
    <source>
        <dbReference type="SAM" id="MobiDB-lite"/>
    </source>
</evidence>
<feature type="compositionally biased region" description="Basic and acidic residues" evidence="1">
    <location>
        <begin position="40"/>
        <end position="61"/>
    </location>
</feature>
<gene>
    <name evidence="2" type="ORF">PACLA_8A030947</name>
</gene>
<feature type="compositionally biased region" description="Acidic residues" evidence="1">
    <location>
        <begin position="17"/>
        <end position="39"/>
    </location>
</feature>
<evidence type="ECO:0000313" key="2">
    <source>
        <dbReference type="EMBL" id="CAB4003485.1"/>
    </source>
</evidence>
<reference evidence="2" key="1">
    <citation type="submission" date="2020-04" db="EMBL/GenBank/DDBJ databases">
        <authorList>
            <person name="Alioto T."/>
            <person name="Alioto T."/>
            <person name="Gomez Garrido J."/>
        </authorList>
    </citation>
    <scope>NUCLEOTIDE SEQUENCE</scope>
    <source>
        <strain evidence="2">A484AB</strain>
    </source>
</reference>
<dbReference type="EMBL" id="CACRXK020004641">
    <property type="protein sequence ID" value="CAB4003485.1"/>
    <property type="molecule type" value="Genomic_DNA"/>
</dbReference>
<organism evidence="2 3">
    <name type="scientific">Paramuricea clavata</name>
    <name type="common">Red gorgonian</name>
    <name type="synonym">Violescent sea-whip</name>
    <dbReference type="NCBI Taxonomy" id="317549"/>
    <lineage>
        <taxon>Eukaryota</taxon>
        <taxon>Metazoa</taxon>
        <taxon>Cnidaria</taxon>
        <taxon>Anthozoa</taxon>
        <taxon>Octocorallia</taxon>
        <taxon>Malacalcyonacea</taxon>
        <taxon>Plexauridae</taxon>
        <taxon>Paramuricea</taxon>
    </lineage>
</organism>
<keyword evidence="3" id="KW-1185">Reference proteome</keyword>
<dbReference type="Proteomes" id="UP001152795">
    <property type="component" value="Unassembled WGS sequence"/>
</dbReference>
<dbReference type="AlphaFoldDB" id="A0A7D9EA10"/>
<protein>
    <submittedName>
        <fullName evidence="2">Uncharacterized protein</fullName>
    </submittedName>
</protein>
<evidence type="ECO:0000313" key="3">
    <source>
        <dbReference type="Proteomes" id="UP001152795"/>
    </source>
</evidence>
<sequence length="273" mass="31295">MDTIEMNDLNRPKGAEGGEDETVIDDTPTDEDDFLSGVDDDQRLDDVRTSSFREENKNDPYRKRKRQLDRLSTNGKFDDMKIEYVRSLFGTEYRIDPTDGRNSQEFISSLDITKNKLTFNGADVAYIDTIGTYRMTGNEKATASSRRFLNLYEKSLAEHRERAKSVVEEETGGEASGVNAEEIFEDAEEEFRQEVIHANDNLVEHARELKESGKITEQERREFAGVTVPKGPPEVRIKALREQKKVFETNIELETDLERRQIMQEVGMLPNGV</sequence>
<proteinExistence type="predicted"/>
<comment type="caution">
    <text evidence="2">The sequence shown here is derived from an EMBL/GenBank/DDBJ whole genome shotgun (WGS) entry which is preliminary data.</text>
</comment>
<name>A0A7D9EA10_PARCT</name>
<accession>A0A7D9EA10</accession>
<feature type="region of interest" description="Disordered" evidence="1">
    <location>
        <begin position="1"/>
        <end position="70"/>
    </location>
</feature>